<evidence type="ECO:0000313" key="1">
    <source>
        <dbReference type="EMBL" id="GBP20621.1"/>
    </source>
</evidence>
<evidence type="ECO:0000313" key="2">
    <source>
        <dbReference type="Proteomes" id="UP000299102"/>
    </source>
</evidence>
<dbReference type="AlphaFoldDB" id="A0A4C1U2S6"/>
<sequence length="110" mass="12889">MEWPKKWGLSVGRLDVRPPCESRLKAPPKFPFGDEKALRSKKNSFRIRMREEKSVYFPQVEFCQREIRTWSTEGGTVAVINLVGKSKTRLIKIGFPPACGRRRRHLRNVY</sequence>
<dbReference type="Proteomes" id="UP000299102">
    <property type="component" value="Unassembled WGS sequence"/>
</dbReference>
<comment type="caution">
    <text evidence="1">The sequence shown here is derived from an EMBL/GenBank/DDBJ whole genome shotgun (WGS) entry which is preliminary data.</text>
</comment>
<name>A0A4C1U2S6_EUMVA</name>
<protein>
    <submittedName>
        <fullName evidence="1">Uncharacterized protein</fullName>
    </submittedName>
</protein>
<dbReference type="EMBL" id="BGZK01000120">
    <property type="protein sequence ID" value="GBP20621.1"/>
    <property type="molecule type" value="Genomic_DNA"/>
</dbReference>
<organism evidence="1 2">
    <name type="scientific">Eumeta variegata</name>
    <name type="common">Bagworm moth</name>
    <name type="synonym">Eumeta japonica</name>
    <dbReference type="NCBI Taxonomy" id="151549"/>
    <lineage>
        <taxon>Eukaryota</taxon>
        <taxon>Metazoa</taxon>
        <taxon>Ecdysozoa</taxon>
        <taxon>Arthropoda</taxon>
        <taxon>Hexapoda</taxon>
        <taxon>Insecta</taxon>
        <taxon>Pterygota</taxon>
        <taxon>Neoptera</taxon>
        <taxon>Endopterygota</taxon>
        <taxon>Lepidoptera</taxon>
        <taxon>Glossata</taxon>
        <taxon>Ditrysia</taxon>
        <taxon>Tineoidea</taxon>
        <taxon>Psychidae</taxon>
        <taxon>Oiketicinae</taxon>
        <taxon>Eumeta</taxon>
    </lineage>
</organism>
<proteinExistence type="predicted"/>
<accession>A0A4C1U2S6</accession>
<gene>
    <name evidence="1" type="ORF">EVAR_93735_1</name>
</gene>
<keyword evidence="2" id="KW-1185">Reference proteome</keyword>
<reference evidence="1 2" key="1">
    <citation type="journal article" date="2019" name="Commun. Biol.">
        <title>The bagworm genome reveals a unique fibroin gene that provides high tensile strength.</title>
        <authorList>
            <person name="Kono N."/>
            <person name="Nakamura H."/>
            <person name="Ohtoshi R."/>
            <person name="Tomita M."/>
            <person name="Numata K."/>
            <person name="Arakawa K."/>
        </authorList>
    </citation>
    <scope>NUCLEOTIDE SEQUENCE [LARGE SCALE GENOMIC DNA]</scope>
</reference>